<proteinExistence type="predicted"/>
<dbReference type="Proteomes" id="UP000492821">
    <property type="component" value="Unassembled WGS sequence"/>
</dbReference>
<evidence type="ECO:0000256" key="1">
    <source>
        <dbReference type="SAM" id="MobiDB-lite"/>
    </source>
</evidence>
<organism evidence="2 3">
    <name type="scientific">Panagrellus redivivus</name>
    <name type="common">Microworm</name>
    <dbReference type="NCBI Taxonomy" id="6233"/>
    <lineage>
        <taxon>Eukaryota</taxon>
        <taxon>Metazoa</taxon>
        <taxon>Ecdysozoa</taxon>
        <taxon>Nematoda</taxon>
        <taxon>Chromadorea</taxon>
        <taxon>Rhabditida</taxon>
        <taxon>Tylenchina</taxon>
        <taxon>Panagrolaimomorpha</taxon>
        <taxon>Panagrolaimoidea</taxon>
        <taxon>Panagrolaimidae</taxon>
        <taxon>Panagrellus</taxon>
    </lineage>
</organism>
<feature type="compositionally biased region" description="Basic and acidic residues" evidence="1">
    <location>
        <begin position="464"/>
        <end position="474"/>
    </location>
</feature>
<reference evidence="2" key="1">
    <citation type="journal article" date="2013" name="Genetics">
        <title>The draft genome and transcriptome of Panagrellus redivivus are shaped by the harsh demands of a free-living lifestyle.</title>
        <authorList>
            <person name="Srinivasan J."/>
            <person name="Dillman A.R."/>
            <person name="Macchietto M.G."/>
            <person name="Heikkinen L."/>
            <person name="Lakso M."/>
            <person name="Fracchia K.M."/>
            <person name="Antoshechkin I."/>
            <person name="Mortazavi A."/>
            <person name="Wong G."/>
            <person name="Sternberg P.W."/>
        </authorList>
    </citation>
    <scope>NUCLEOTIDE SEQUENCE [LARGE SCALE GENOMIC DNA]</scope>
    <source>
        <strain evidence="2">MT8872</strain>
    </source>
</reference>
<name>A0A7E4VXV4_PANRE</name>
<sequence length="503" mass="58753">MLDHLDIHNLANTDRRFLLRLIEVMPLETLYHARHANDDIKRYSDHRGDIVDSLLVKRGNPLDEGYITYSQMINRPRKLTPFNHLSIHMRPGFDPKALVAKMDTQIYRTLNIYGSYHWQQVFHFLHFDLATVKLFGKMKMNKAWEAKYLFAAIAHYEVQEFSLLTDGALCWNHEAFDTWKDLRFCRDLSDVYKCTTECYLRVTGVLADGAKLRMRIKNYVDEPDDDVNLERPESDPEDSDDEPDRCRNVRLKCLKVKSANCQDNDFNDYLSYAEVIDRPYKTTPSFRLHVYMGADINPTALVAKMEKQVYHSLFIYGDYHWRQVVTLLRVGLKIAKLSGRMQCETEREAKDFFLAIAGYRVRKFVILTENWAWNTHAGRIWANCSCFTSTHSNPRGRYYRLTGVIDGIELRLKIKYQHDQNESSDGSDDDSICSIGSFCDNINIIKRGGFDNYYVAKPRINYKKEWNDNSGSRDDFEDESETETSDEEAAKSEDEAEHEESED</sequence>
<feature type="compositionally biased region" description="Acidic residues" evidence="1">
    <location>
        <begin position="494"/>
        <end position="503"/>
    </location>
</feature>
<dbReference type="AlphaFoldDB" id="A0A7E4VXV4"/>
<reference evidence="3" key="2">
    <citation type="submission" date="2020-10" db="UniProtKB">
        <authorList>
            <consortium name="WormBaseParasite"/>
        </authorList>
    </citation>
    <scope>IDENTIFICATION</scope>
</reference>
<keyword evidence="2" id="KW-1185">Reference proteome</keyword>
<feature type="region of interest" description="Disordered" evidence="1">
    <location>
        <begin position="223"/>
        <end position="244"/>
    </location>
</feature>
<evidence type="ECO:0000313" key="3">
    <source>
        <dbReference type="WBParaSite" id="Pan_g4126.t1"/>
    </source>
</evidence>
<evidence type="ECO:0000313" key="2">
    <source>
        <dbReference type="Proteomes" id="UP000492821"/>
    </source>
</evidence>
<protein>
    <submittedName>
        <fullName evidence="3">F-box domain-containing protein</fullName>
    </submittedName>
</protein>
<dbReference type="WBParaSite" id="Pan_g4126.t1">
    <property type="protein sequence ID" value="Pan_g4126.t1"/>
    <property type="gene ID" value="Pan_g4126"/>
</dbReference>
<feature type="region of interest" description="Disordered" evidence="1">
    <location>
        <begin position="464"/>
        <end position="503"/>
    </location>
</feature>
<accession>A0A7E4VXV4</accession>
<feature type="compositionally biased region" description="Acidic residues" evidence="1">
    <location>
        <begin position="475"/>
        <end position="487"/>
    </location>
</feature>